<keyword evidence="1" id="KW-0472">Membrane</keyword>
<feature type="transmembrane region" description="Helical" evidence="1">
    <location>
        <begin position="6"/>
        <end position="23"/>
    </location>
</feature>
<evidence type="ECO:0000256" key="1">
    <source>
        <dbReference type="SAM" id="Phobius"/>
    </source>
</evidence>
<keyword evidence="3" id="KW-1185">Reference proteome</keyword>
<proteinExistence type="predicted"/>
<dbReference type="OrthoDB" id="1683589at2"/>
<protein>
    <submittedName>
        <fullName evidence="2">DUF2953 family protein</fullName>
    </submittedName>
</protein>
<keyword evidence="1" id="KW-1133">Transmembrane helix</keyword>
<sequence length="221" mass="25623">MKITVFILLILLGITVGLWFSYVRIEMVYKREQGNDRGEVMFKALGGLLRFRVNIPKVDWEGTEQGIHVESRSGTKAINKQEELQIDQRKVRKAKKMYEMVLQRIDDLKEIMRQFLSKVTCEQLIWGTTVGTGDASEAGILTGVIWGVKTTLVGFFSGYIRWKEPPQLIVDPVFTYPIIRTHFHGIFRFRLGHAILGITRMILHLRRGRERNWQSSTPFRA</sequence>
<accession>A0A4R3L1K0</accession>
<evidence type="ECO:0000313" key="3">
    <source>
        <dbReference type="Proteomes" id="UP000294937"/>
    </source>
</evidence>
<keyword evidence="1" id="KW-0812">Transmembrane</keyword>
<reference evidence="2 3" key="1">
    <citation type="submission" date="2019-03" db="EMBL/GenBank/DDBJ databases">
        <title>Genomic Encyclopedia of Type Strains, Phase IV (KMG-IV): sequencing the most valuable type-strain genomes for metagenomic binning, comparative biology and taxonomic classification.</title>
        <authorList>
            <person name="Goeker M."/>
        </authorList>
    </citation>
    <scope>NUCLEOTIDE SEQUENCE [LARGE SCALE GENOMIC DNA]</scope>
    <source>
        <strain evidence="2 3">DSM 45707</strain>
    </source>
</reference>
<dbReference type="AlphaFoldDB" id="A0A4R3L1K0"/>
<dbReference type="Proteomes" id="UP000294937">
    <property type="component" value="Unassembled WGS sequence"/>
</dbReference>
<evidence type="ECO:0000313" key="2">
    <source>
        <dbReference type="EMBL" id="TCS93451.1"/>
    </source>
</evidence>
<gene>
    <name evidence="2" type="ORF">EDD58_10799</name>
</gene>
<comment type="caution">
    <text evidence="2">The sequence shown here is derived from an EMBL/GenBank/DDBJ whole genome shotgun (WGS) entry which is preliminary data.</text>
</comment>
<dbReference type="RefSeq" id="WP_131925779.1">
    <property type="nucleotide sequence ID" value="NZ_SMAG01000007.1"/>
</dbReference>
<dbReference type="InterPro" id="IPR021338">
    <property type="entry name" value="DUF2953"/>
</dbReference>
<name>A0A4R3L1K0_9BACL</name>
<dbReference type="EMBL" id="SMAG01000007">
    <property type="protein sequence ID" value="TCS93451.1"/>
    <property type="molecule type" value="Genomic_DNA"/>
</dbReference>
<organism evidence="2 3">
    <name type="scientific">Hazenella coriacea</name>
    <dbReference type="NCBI Taxonomy" id="1179467"/>
    <lineage>
        <taxon>Bacteria</taxon>
        <taxon>Bacillati</taxon>
        <taxon>Bacillota</taxon>
        <taxon>Bacilli</taxon>
        <taxon>Bacillales</taxon>
        <taxon>Thermoactinomycetaceae</taxon>
        <taxon>Hazenella</taxon>
    </lineage>
</organism>
<dbReference type="Pfam" id="PF11167">
    <property type="entry name" value="DUF2953"/>
    <property type="match status" value="1"/>
</dbReference>